<organism evidence="3 4">
    <name type="scientific">bacterium (Candidatus Gribaldobacteria) CG08_land_8_20_14_0_20_39_15</name>
    <dbReference type="NCBI Taxonomy" id="2014273"/>
    <lineage>
        <taxon>Bacteria</taxon>
        <taxon>Candidatus Gribaldobacteria</taxon>
    </lineage>
</organism>
<keyword evidence="2" id="KW-1133">Transmembrane helix</keyword>
<feature type="compositionally biased region" description="Pro residues" evidence="1">
    <location>
        <begin position="461"/>
        <end position="475"/>
    </location>
</feature>
<feature type="compositionally biased region" description="Low complexity" evidence="1">
    <location>
        <begin position="442"/>
        <end position="451"/>
    </location>
</feature>
<protein>
    <submittedName>
        <fullName evidence="3">Uncharacterized protein</fullName>
    </submittedName>
</protein>
<reference evidence="4" key="1">
    <citation type="submission" date="2017-09" db="EMBL/GenBank/DDBJ databases">
        <title>Depth-based differentiation of microbial function through sediment-hosted aquifers and enrichment of novel symbionts in the deep terrestrial subsurface.</title>
        <authorList>
            <person name="Probst A.J."/>
            <person name="Ladd B."/>
            <person name="Jarett J.K."/>
            <person name="Geller-Mcgrath D.E."/>
            <person name="Sieber C.M.K."/>
            <person name="Emerson J.B."/>
            <person name="Anantharaman K."/>
            <person name="Thomas B.C."/>
            <person name="Malmstrom R."/>
            <person name="Stieglmeier M."/>
            <person name="Klingl A."/>
            <person name="Woyke T."/>
            <person name="Ryan C.M."/>
            <person name="Banfield J.F."/>
        </authorList>
    </citation>
    <scope>NUCLEOTIDE SEQUENCE [LARGE SCALE GENOMIC DNA]</scope>
</reference>
<name>A0A2M6XU64_9BACT</name>
<evidence type="ECO:0000256" key="2">
    <source>
        <dbReference type="SAM" id="Phobius"/>
    </source>
</evidence>
<keyword evidence="2" id="KW-0472">Membrane</keyword>
<feature type="transmembrane region" description="Helical" evidence="2">
    <location>
        <begin position="20"/>
        <end position="47"/>
    </location>
</feature>
<feature type="compositionally biased region" description="Acidic residues" evidence="1">
    <location>
        <begin position="402"/>
        <end position="436"/>
    </location>
</feature>
<feature type="region of interest" description="Disordered" evidence="1">
    <location>
        <begin position="379"/>
        <end position="480"/>
    </location>
</feature>
<dbReference type="InterPro" id="IPR013320">
    <property type="entry name" value="ConA-like_dom_sf"/>
</dbReference>
<accession>A0A2M6XU64</accession>
<dbReference type="AlphaFoldDB" id="A0A2M6XU64"/>
<evidence type="ECO:0000256" key="1">
    <source>
        <dbReference type="SAM" id="MobiDB-lite"/>
    </source>
</evidence>
<dbReference type="EMBL" id="PEXQ01000057">
    <property type="protein sequence ID" value="PIU14927.1"/>
    <property type="molecule type" value="Genomic_DNA"/>
</dbReference>
<evidence type="ECO:0000313" key="3">
    <source>
        <dbReference type="EMBL" id="PIU14927.1"/>
    </source>
</evidence>
<dbReference type="Proteomes" id="UP000229784">
    <property type="component" value="Unassembled WGS sequence"/>
</dbReference>
<feature type="non-terminal residue" evidence="3">
    <location>
        <position position="1227"/>
    </location>
</feature>
<comment type="caution">
    <text evidence="3">The sequence shown here is derived from an EMBL/GenBank/DDBJ whole genome shotgun (WGS) entry which is preliminary data.</text>
</comment>
<sequence length="1227" mass="138369">MLSIINNIFSYIVWFFQEMTLLSSLLFIILILGAIFLISYCVGILGAGSSHSFWTKIVHFLKHDTPTSFETMAKSDPNGRSIRSSYFKYRKQRRRIKHFWQSAAVIFGFKIIIIILVSGVFTNNPLKAQNVLEVTDLNQAIAANQGFAAAVENPEQSPEDYYFFEKKGEIKEEIITGAELKSIKENNQGLAQLSEFKELSSEPEDLKINQESLNLIRIDEEKTIGDKIEELFFKRPFSFQEPDLILAVSSEGEILPVEMEGIDEADQLIFSYEYGTYSESYLTEETTVEVSDDLEIEFDNNGEPESDLSKGYFRNLIKTAQAQNKTAKAIRVKLKADTEAGYQVFQVNPDGSLYLYDGEELSVASRPVFEYYHGTWSMEHETREREQGAGSSEEENLKTEEEPSSDSADEASEPAEEDISTPSVEEDPVEESETVEENQNLEPIPAKPAEIAPDESLPKPELAPEPEPAPEPTPEPANEEAGEPISFWQRIFNKIFVAQAQEETVDSPEIEPLLIEPEPATVSEEAEEPADNRLEPAWQSYTFKKVKISKKLLEDHIEVLLKITTQENDEILMKYEFGFDGVDYLKKQSWSIDTEKQVRMNWEIQSQISNLKSQNQNSKLKIELESEKITQLDYLKIDVSDYEGEVRTEVNEGENKVNIYFEDLISVERIYTIDPSLWLATNSTSVTVQTGGLTTSDFKLVFNTADAGISEAYKGTGSNWSTNYLSAAELLTELDQDADYQVNKTSTVKVLENTAARVIVKNEFSLGSEADVTEFWHIYPSGKIHKYIKYVKNGAGTEARAVDDGATDFVASGMYSYYLSEPATDRAAAIYWDSQLIDIISQNQQEITEFQNPAPQNINFNSGSLNISAEEDAGGDGFNEAEGAYKITGQQAQETTAAFAFGGNVYKPVISIRDVAPTSGDGLLNHTKIHLALDGNLESAGIADGELAISSIGQIVYDSQNRVSGQSVLFNPENSGKIAINSQIVINPEASTVEFWYKPNYNFDDNEEHLLFTNQKQDINKNYIQLEKNSANDLVFHFVDDSAIDHQARVILANDYPFKAGEWITIRIAWTAQEQSENIEIYLNGMATQERYENNQQIQIAPWADEQNLLIGGASFNGYLDDFAIYNENLIDEPINELRLAYNGQTLVKNQDFALDFGKSLDQRIISFFIDIEPDKFIIISQKPTTENLVIWEVKDFDESFLLNNTEIKQEGNSKYIVLAKQDELYY</sequence>
<feature type="transmembrane region" description="Helical" evidence="2">
    <location>
        <begin position="99"/>
        <end position="121"/>
    </location>
</feature>
<dbReference type="Pfam" id="PF13385">
    <property type="entry name" value="Laminin_G_3"/>
    <property type="match status" value="1"/>
</dbReference>
<gene>
    <name evidence="3" type="ORF">COT20_02305</name>
</gene>
<dbReference type="SUPFAM" id="SSF49899">
    <property type="entry name" value="Concanavalin A-like lectins/glucanases"/>
    <property type="match status" value="1"/>
</dbReference>
<dbReference type="Gene3D" id="2.60.120.200">
    <property type="match status" value="1"/>
</dbReference>
<proteinExistence type="predicted"/>
<keyword evidence="2" id="KW-0812">Transmembrane</keyword>
<evidence type="ECO:0000313" key="4">
    <source>
        <dbReference type="Proteomes" id="UP000229784"/>
    </source>
</evidence>